<dbReference type="InterPro" id="IPR045865">
    <property type="entry name" value="ACT-like_dom_sf"/>
</dbReference>
<evidence type="ECO:0000313" key="2">
    <source>
        <dbReference type="EMBL" id="KAF7196509.1"/>
    </source>
</evidence>
<dbReference type="Gene3D" id="3.30.2130.10">
    <property type="entry name" value="VC0802-like"/>
    <property type="match status" value="1"/>
</dbReference>
<protein>
    <recommendedName>
        <fullName evidence="1">DUF2241 domain-containing protein</fullName>
    </recommendedName>
</protein>
<comment type="caution">
    <text evidence="2">The sequence shown here is derived from an EMBL/GenBank/DDBJ whole genome shotgun (WGS) entry which is preliminary data.</text>
</comment>
<dbReference type="Proteomes" id="UP000660729">
    <property type="component" value="Unassembled WGS sequence"/>
</dbReference>
<dbReference type="GO" id="GO:0046394">
    <property type="term" value="P:carboxylic acid biosynthetic process"/>
    <property type="evidence" value="ECO:0007669"/>
    <property type="project" value="UniProtKB-ARBA"/>
</dbReference>
<dbReference type="GO" id="GO:0006520">
    <property type="term" value="P:amino acid metabolic process"/>
    <property type="evidence" value="ECO:0007669"/>
    <property type="project" value="UniProtKB-ARBA"/>
</dbReference>
<dbReference type="Pfam" id="PF10000">
    <property type="entry name" value="ACT_3"/>
    <property type="match status" value="1"/>
</dbReference>
<name>A0A8H6RS67_9PEZI</name>
<sequence>MASGQRDLTSLIQTMSPSLEEGDFVFAKIPKDSPTLPYYMLNLRTSEIKMIFQEAEAWTMILPKSAAVEQGLTYEFPCRQITLNVHSSLGAIGFLAAITTRLARNLKLGVNPVSGFYHDHLFVPTARAEEVMDELRSMTNEVQGLKDGMGKLELNDR</sequence>
<dbReference type="SUPFAM" id="SSF55021">
    <property type="entry name" value="ACT-like"/>
    <property type="match status" value="2"/>
</dbReference>
<evidence type="ECO:0000259" key="1">
    <source>
        <dbReference type="Pfam" id="PF10000"/>
    </source>
</evidence>
<dbReference type="InterPro" id="IPR018717">
    <property type="entry name" value="DUF2241"/>
</dbReference>
<organism evidence="2 3">
    <name type="scientific">Pseudocercospora fuligena</name>
    <dbReference type="NCBI Taxonomy" id="685502"/>
    <lineage>
        <taxon>Eukaryota</taxon>
        <taxon>Fungi</taxon>
        <taxon>Dikarya</taxon>
        <taxon>Ascomycota</taxon>
        <taxon>Pezizomycotina</taxon>
        <taxon>Dothideomycetes</taxon>
        <taxon>Dothideomycetidae</taxon>
        <taxon>Mycosphaerellales</taxon>
        <taxon>Mycosphaerellaceae</taxon>
        <taxon>Pseudocercospora</taxon>
    </lineage>
</organism>
<accession>A0A8H6RS67</accession>
<keyword evidence="3" id="KW-1185">Reference proteome</keyword>
<reference evidence="2" key="1">
    <citation type="submission" date="2020-04" db="EMBL/GenBank/DDBJ databases">
        <title>Draft genome resource of the tomato pathogen Pseudocercospora fuligena.</title>
        <authorList>
            <person name="Zaccaron A."/>
        </authorList>
    </citation>
    <scope>NUCLEOTIDE SEQUENCE</scope>
    <source>
        <strain evidence="2">PF001</strain>
    </source>
</reference>
<dbReference type="OrthoDB" id="10064407at2759"/>
<dbReference type="EMBL" id="JABCIY010000025">
    <property type="protein sequence ID" value="KAF7196509.1"/>
    <property type="molecule type" value="Genomic_DNA"/>
</dbReference>
<evidence type="ECO:0000313" key="3">
    <source>
        <dbReference type="Proteomes" id="UP000660729"/>
    </source>
</evidence>
<gene>
    <name evidence="2" type="ORF">HII31_02237</name>
</gene>
<proteinExistence type="predicted"/>
<dbReference type="PANTHER" id="PTHR39199">
    <property type="entry name" value="BLR5128 PROTEIN"/>
    <property type="match status" value="1"/>
</dbReference>
<dbReference type="AlphaFoldDB" id="A0A8H6RS67"/>
<dbReference type="PANTHER" id="PTHR39199:SF1">
    <property type="entry name" value="BLR5128 PROTEIN"/>
    <property type="match status" value="1"/>
</dbReference>
<feature type="domain" description="DUF2241" evidence="1">
    <location>
        <begin position="3"/>
        <end position="79"/>
    </location>
</feature>